<organism evidence="2 3">
    <name type="scientific">Bifidobacterium asteroides</name>
    <dbReference type="NCBI Taxonomy" id="1684"/>
    <lineage>
        <taxon>Bacteria</taxon>
        <taxon>Bacillati</taxon>
        <taxon>Actinomycetota</taxon>
        <taxon>Actinomycetes</taxon>
        <taxon>Bifidobacteriales</taxon>
        <taxon>Bifidobacteriaceae</taxon>
        <taxon>Bifidobacterium</taxon>
    </lineage>
</organism>
<dbReference type="AlphaFoldDB" id="A0A2N3RBG8"/>
<accession>A0A2N3RBG8</accession>
<keyword evidence="1" id="KW-1133">Transmembrane helix</keyword>
<protein>
    <submittedName>
        <fullName evidence="2">Uncharacterized protein</fullName>
    </submittedName>
</protein>
<name>A0A2N3RBG8_9BIFI</name>
<evidence type="ECO:0000313" key="3">
    <source>
        <dbReference type="Proteomes" id="UP000233731"/>
    </source>
</evidence>
<feature type="transmembrane region" description="Helical" evidence="1">
    <location>
        <begin position="64"/>
        <end position="83"/>
    </location>
</feature>
<reference evidence="2 3" key="1">
    <citation type="submission" date="2017-10" db="EMBL/GenBank/DDBJ databases">
        <title>Bifidobacterium genomics.</title>
        <authorList>
            <person name="Lugli G.A."/>
            <person name="Milani C."/>
            <person name="Mancabelli L."/>
        </authorList>
    </citation>
    <scope>NUCLEOTIDE SEQUENCE [LARGE SCALE GENOMIC DNA]</scope>
    <source>
        <strain evidence="2 3">1460B</strain>
    </source>
</reference>
<evidence type="ECO:0000313" key="2">
    <source>
        <dbReference type="EMBL" id="PKV09814.1"/>
    </source>
</evidence>
<keyword evidence="1" id="KW-0472">Membrane</keyword>
<dbReference type="Proteomes" id="UP000233731">
    <property type="component" value="Unassembled WGS sequence"/>
</dbReference>
<dbReference type="EMBL" id="PCHJ01000013">
    <property type="protein sequence ID" value="PKV09814.1"/>
    <property type="molecule type" value="Genomic_DNA"/>
</dbReference>
<keyword evidence="1" id="KW-0812">Transmembrane</keyword>
<comment type="caution">
    <text evidence="2">The sequence shown here is derived from an EMBL/GenBank/DDBJ whole genome shotgun (WGS) entry which is preliminary data.</text>
</comment>
<gene>
    <name evidence="2" type="ORF">CQR44_0717</name>
</gene>
<proteinExistence type="predicted"/>
<feature type="transmembrane region" description="Helical" evidence="1">
    <location>
        <begin position="6"/>
        <end position="25"/>
    </location>
</feature>
<dbReference type="RefSeq" id="WP_101432337.1">
    <property type="nucleotide sequence ID" value="NZ_PCHJ01000013.1"/>
</dbReference>
<feature type="transmembrane region" description="Helical" evidence="1">
    <location>
        <begin position="32"/>
        <end position="52"/>
    </location>
</feature>
<evidence type="ECO:0000256" key="1">
    <source>
        <dbReference type="SAM" id="Phobius"/>
    </source>
</evidence>
<sequence>MEVIFFLIVLVIVIALICAAIAFALPFILMALIMVLFVAFLYGIGKSLIGYYSALITTYGKKVGITIGVTLTLFWLFCCLFVGRKIIVPLLASIGVLQGII</sequence>